<keyword evidence="1" id="KW-0472">Membrane</keyword>
<proteinExistence type="predicted"/>
<name>A0ABM7KDV4_9MYCO</name>
<protein>
    <submittedName>
        <fullName evidence="2">Uncharacterized protein</fullName>
    </submittedName>
</protein>
<reference evidence="2 3" key="1">
    <citation type="journal article" date="2019" name="Emerg. Microbes Infect.">
        <title>Comprehensive subspecies identification of 175 nontuberculous mycobacteria species based on 7547 genomic profiles.</title>
        <authorList>
            <person name="Matsumoto Y."/>
            <person name="Kinjo T."/>
            <person name="Motooka D."/>
            <person name="Nabeya D."/>
            <person name="Jung N."/>
            <person name="Uechi K."/>
            <person name="Horii T."/>
            <person name="Iida T."/>
            <person name="Fujita J."/>
            <person name="Nakamura S."/>
        </authorList>
    </citation>
    <scope>NUCLEOTIDE SEQUENCE [LARGE SCALE GENOMIC DNA]</scope>
    <source>
        <strain evidence="2 3">JCM 30622</strain>
    </source>
</reference>
<accession>A0ABM7KDV4</accession>
<keyword evidence="1" id="KW-0812">Transmembrane</keyword>
<keyword evidence="3" id="KW-1185">Reference proteome</keyword>
<dbReference type="GeneID" id="45454960"/>
<keyword evidence="1" id="KW-1133">Transmembrane helix</keyword>
<sequence>MILAAIVFGVWLVVSLASGSLASPAGRRRMLRDGSILLGVLAAVVIVMTLATGAAHADPSPPPGPGFAQCGDQLVPLDPRVSVREPWGTLMYEQFLQAMCPPPTG</sequence>
<organism evidence="2 3">
    <name type="scientific">Mycobacterium paraintracellulare</name>
    <dbReference type="NCBI Taxonomy" id="1138383"/>
    <lineage>
        <taxon>Bacteria</taxon>
        <taxon>Bacillati</taxon>
        <taxon>Actinomycetota</taxon>
        <taxon>Actinomycetes</taxon>
        <taxon>Mycobacteriales</taxon>
        <taxon>Mycobacteriaceae</taxon>
        <taxon>Mycobacterium</taxon>
        <taxon>Mycobacterium avium complex (MAC)</taxon>
    </lineage>
</organism>
<feature type="transmembrane region" description="Helical" evidence="1">
    <location>
        <begin position="38"/>
        <end position="57"/>
    </location>
</feature>
<evidence type="ECO:0000313" key="3">
    <source>
        <dbReference type="Proteomes" id="UP000466578"/>
    </source>
</evidence>
<evidence type="ECO:0000256" key="1">
    <source>
        <dbReference type="SAM" id="Phobius"/>
    </source>
</evidence>
<dbReference type="EMBL" id="AP022597">
    <property type="protein sequence ID" value="BBY72456.1"/>
    <property type="molecule type" value="Genomic_DNA"/>
</dbReference>
<evidence type="ECO:0000313" key="2">
    <source>
        <dbReference type="EMBL" id="BBY72456.1"/>
    </source>
</evidence>
<dbReference type="Proteomes" id="UP000466578">
    <property type="component" value="Chromosome"/>
</dbReference>
<gene>
    <name evidence="2" type="ORF">MPRI_46430</name>
</gene>
<dbReference type="RefSeq" id="WP_014384879.1">
    <property type="nucleotide sequence ID" value="NC_016948.1"/>
</dbReference>